<evidence type="ECO:0000256" key="4">
    <source>
        <dbReference type="SAM" id="Phobius"/>
    </source>
</evidence>
<evidence type="ECO:0000313" key="6">
    <source>
        <dbReference type="Proteomes" id="UP000694890"/>
    </source>
</evidence>
<gene>
    <name evidence="7 8 9 10 11" type="primary">LOC108889931</name>
</gene>
<dbReference type="GeneID" id="108889931"/>
<proteinExistence type="predicted"/>
<dbReference type="InterPro" id="IPR013106">
    <property type="entry name" value="Ig_V-set"/>
</dbReference>
<dbReference type="GO" id="GO:0001817">
    <property type="term" value="P:regulation of cytokine production"/>
    <property type="evidence" value="ECO:0007669"/>
    <property type="project" value="TreeGrafter"/>
</dbReference>
<dbReference type="InterPro" id="IPR050504">
    <property type="entry name" value="IgSF_BTN/MOG"/>
</dbReference>
<dbReference type="InterPro" id="IPR013783">
    <property type="entry name" value="Ig-like_fold"/>
</dbReference>
<keyword evidence="3" id="KW-0393">Immunoglobulin domain</keyword>
<evidence type="ECO:0000313" key="9">
    <source>
        <dbReference type="RefSeq" id="XP_050925483.1"/>
    </source>
</evidence>
<evidence type="ECO:0000313" key="10">
    <source>
        <dbReference type="RefSeq" id="XP_050925486.1"/>
    </source>
</evidence>
<dbReference type="PROSITE" id="PS50835">
    <property type="entry name" value="IG_LIKE"/>
    <property type="match status" value="3"/>
</dbReference>
<feature type="domain" description="Ig-like" evidence="5">
    <location>
        <begin position="394"/>
        <end position="507"/>
    </location>
</feature>
<evidence type="ECO:0000256" key="1">
    <source>
        <dbReference type="ARBA" id="ARBA00004370"/>
    </source>
</evidence>
<evidence type="ECO:0000313" key="7">
    <source>
        <dbReference type="RefSeq" id="XP_018542149.2"/>
    </source>
</evidence>
<dbReference type="SUPFAM" id="SSF48726">
    <property type="entry name" value="Immunoglobulin"/>
    <property type="match status" value="4"/>
</dbReference>
<dbReference type="AlphaFoldDB" id="A0AAJ7V9N1"/>
<dbReference type="KEGG" id="lcf:108889931"/>
<evidence type="ECO:0000256" key="3">
    <source>
        <dbReference type="ARBA" id="ARBA00023319"/>
    </source>
</evidence>
<dbReference type="SMART" id="SM00408">
    <property type="entry name" value="IGc2"/>
    <property type="match status" value="1"/>
</dbReference>
<feature type="domain" description="Ig-like" evidence="5">
    <location>
        <begin position="139"/>
        <end position="249"/>
    </location>
</feature>
<dbReference type="PANTHER" id="PTHR24100">
    <property type="entry name" value="BUTYROPHILIN"/>
    <property type="match status" value="1"/>
</dbReference>
<dbReference type="GO" id="GO:0005102">
    <property type="term" value="F:signaling receptor binding"/>
    <property type="evidence" value="ECO:0007669"/>
    <property type="project" value="TreeGrafter"/>
</dbReference>
<keyword evidence="4" id="KW-0812">Transmembrane</keyword>
<dbReference type="RefSeq" id="XP_018542149.2">
    <property type="nucleotide sequence ID" value="XM_018686633.2"/>
</dbReference>
<sequence length="524" mass="59235">MVWKKQSKDFVGGLLKLSVEFVIVVLLVSQHALALQVEVYEGAESVLLPCRVSFFLEDTTVLWHCDDLYPEIVHSWRDERDELTGQDQRFRGRTSMASDGAESGDLSLTLRQPHLSDSGNYTCLIRKQSSELTLTLIQLRVKVSPVEVKVQEGSEFIQLPCQIPPPLPEDARVEWSRSEPKPIIVHVYPNSSNLLLEEFFCGRTHMNKDLLKTGDLSLTLKYPTDRDSGTYTCTAHRDGDVLRQKVVLHHVREKFSVWAKVLLALLAVGLVAGGGLAIYFWNYFKTISRMEVVEVVFGSKSVQLPFKATTTLPEDASVEWRLSGLMLKPTIVHVCKGGGDQADTQNAEYKGRTEMVKDLTDGDLSLTLSQPTDRDSGTYTSTVKDRDGRILEKKQLTLKVKVPQVKAEEGVESVVLPCKDMFRPSADDTVEWSRPEPWPMTVHMYQNSADYHEKQNWIYRSRTEMKTDQVMNRDLSLTLKNPMAFDSGSYTCTVSRDGKVLKKRNVQLLVTETDSSSLLTDHQE</sequence>
<evidence type="ECO:0000313" key="11">
    <source>
        <dbReference type="RefSeq" id="XP_050925488.1"/>
    </source>
</evidence>
<accession>A0AAJ7V9N1</accession>
<dbReference type="InterPro" id="IPR036179">
    <property type="entry name" value="Ig-like_dom_sf"/>
</dbReference>
<name>A0AAJ7V9N1_LATCA</name>
<feature type="domain" description="Ig-like" evidence="5">
    <location>
        <begin position="41"/>
        <end position="133"/>
    </location>
</feature>
<organism evidence="6 7">
    <name type="scientific">Lates calcarifer</name>
    <name type="common">Barramundi</name>
    <name type="synonym">Holocentrus calcarifer</name>
    <dbReference type="NCBI Taxonomy" id="8187"/>
    <lineage>
        <taxon>Eukaryota</taxon>
        <taxon>Metazoa</taxon>
        <taxon>Chordata</taxon>
        <taxon>Craniata</taxon>
        <taxon>Vertebrata</taxon>
        <taxon>Euteleostomi</taxon>
        <taxon>Actinopterygii</taxon>
        <taxon>Neopterygii</taxon>
        <taxon>Teleostei</taxon>
        <taxon>Neoteleostei</taxon>
        <taxon>Acanthomorphata</taxon>
        <taxon>Carangaria</taxon>
        <taxon>Carangaria incertae sedis</taxon>
        <taxon>Centropomidae</taxon>
        <taxon>Lates</taxon>
    </lineage>
</organism>
<protein>
    <submittedName>
        <fullName evidence="8">Uncharacterized protein LOC108889931 isoform X1</fullName>
    </submittedName>
    <submittedName>
        <fullName evidence="9">Uncharacterized protein LOC108889931 isoform X2</fullName>
    </submittedName>
    <submittedName>
        <fullName evidence="10">Uncharacterized protein LOC108889931 isoform X3</fullName>
    </submittedName>
    <submittedName>
        <fullName evidence="11">Uncharacterized protein LOC108889931 isoform X4</fullName>
    </submittedName>
    <submittedName>
        <fullName evidence="7">Uncharacterized protein LOC108889931 isoform X5</fullName>
    </submittedName>
</protein>
<dbReference type="Pfam" id="PF07686">
    <property type="entry name" value="V-set"/>
    <property type="match status" value="3"/>
</dbReference>
<dbReference type="RefSeq" id="XP_050925486.1">
    <property type="nucleotide sequence ID" value="XM_051069529.1"/>
</dbReference>
<dbReference type="InterPro" id="IPR003598">
    <property type="entry name" value="Ig_sub2"/>
</dbReference>
<dbReference type="InterPro" id="IPR003599">
    <property type="entry name" value="Ig_sub"/>
</dbReference>
<evidence type="ECO:0000256" key="2">
    <source>
        <dbReference type="ARBA" id="ARBA00023136"/>
    </source>
</evidence>
<dbReference type="Proteomes" id="UP000694890">
    <property type="component" value="Linkage group LG3"/>
</dbReference>
<evidence type="ECO:0000313" key="8">
    <source>
        <dbReference type="RefSeq" id="XP_050925481.1"/>
    </source>
</evidence>
<dbReference type="GO" id="GO:0009897">
    <property type="term" value="C:external side of plasma membrane"/>
    <property type="evidence" value="ECO:0007669"/>
    <property type="project" value="TreeGrafter"/>
</dbReference>
<keyword evidence="4" id="KW-1133">Transmembrane helix</keyword>
<dbReference type="GO" id="GO:0050852">
    <property type="term" value="P:T cell receptor signaling pathway"/>
    <property type="evidence" value="ECO:0007669"/>
    <property type="project" value="TreeGrafter"/>
</dbReference>
<dbReference type="Gene3D" id="2.60.40.10">
    <property type="entry name" value="Immunoglobulins"/>
    <property type="match status" value="4"/>
</dbReference>
<dbReference type="RefSeq" id="XP_050925481.1">
    <property type="nucleotide sequence ID" value="XM_051069524.1"/>
</dbReference>
<dbReference type="SMART" id="SM00406">
    <property type="entry name" value="IGv"/>
    <property type="match status" value="4"/>
</dbReference>
<dbReference type="InterPro" id="IPR007110">
    <property type="entry name" value="Ig-like_dom"/>
</dbReference>
<dbReference type="RefSeq" id="XP_050925483.1">
    <property type="nucleotide sequence ID" value="XM_051069526.1"/>
</dbReference>
<feature type="transmembrane region" description="Helical" evidence="4">
    <location>
        <begin position="261"/>
        <end position="281"/>
    </location>
</feature>
<reference evidence="7 8" key="1">
    <citation type="submission" date="2025-04" db="UniProtKB">
        <authorList>
            <consortium name="RefSeq"/>
        </authorList>
    </citation>
    <scope>IDENTIFICATION</scope>
    <source>
        <tissue evidence="7 8">Brain</tissue>
    </source>
</reference>
<dbReference type="SMART" id="SM00409">
    <property type="entry name" value="IG"/>
    <property type="match status" value="4"/>
</dbReference>
<evidence type="ECO:0000259" key="5">
    <source>
        <dbReference type="PROSITE" id="PS50835"/>
    </source>
</evidence>
<dbReference type="RefSeq" id="XP_050925488.1">
    <property type="nucleotide sequence ID" value="XM_051069531.1"/>
</dbReference>
<comment type="subcellular location">
    <subcellularLocation>
        <location evidence="1">Membrane</location>
    </subcellularLocation>
</comment>
<keyword evidence="2 4" id="KW-0472">Membrane</keyword>